<feature type="region of interest" description="Disordered" evidence="6">
    <location>
        <begin position="183"/>
        <end position="221"/>
    </location>
</feature>
<evidence type="ECO:0000256" key="2">
    <source>
        <dbReference type="ARBA" id="ARBA00023015"/>
    </source>
</evidence>
<feature type="compositionally biased region" description="Basic residues" evidence="6">
    <location>
        <begin position="190"/>
        <end position="200"/>
    </location>
</feature>
<dbReference type="InterPro" id="IPR036869">
    <property type="entry name" value="J_dom_sf"/>
</dbReference>
<dbReference type="InterPro" id="IPR016177">
    <property type="entry name" value="DNA-bd_dom_sf"/>
</dbReference>
<dbReference type="AlphaFoldDB" id="A0AAW1S863"/>
<evidence type="ECO:0000256" key="1">
    <source>
        <dbReference type="ARBA" id="ARBA00004123"/>
    </source>
</evidence>
<dbReference type="Proteomes" id="UP001445335">
    <property type="component" value="Unassembled WGS sequence"/>
</dbReference>
<accession>A0AAW1S863</accession>
<dbReference type="SUPFAM" id="SSF46565">
    <property type="entry name" value="Chaperone J-domain"/>
    <property type="match status" value="1"/>
</dbReference>
<sequence>MCAAEALIAEEWRGVSEVREAGGPRFAAMFKRSKRYKQSRQLGTFATAEEAARAWDRAMLVHRSAHTSPRDALGSLNHASTAYLQDSDPEVRAGLDALLHRTSAAAAVAPSDSEDGSELDVPLLQRRQWWLGAGGAGAGSAGGQLGGAGAPEPYKDRDHEASQWAGAGLGGAAGGWRVPRAGSAVEAQARRPRLTKRGLRTRAGLASAKRRRMEAPERPAPQWSAVARWFRSSSAQLAPVPAPPRPAPGAHGRPGGLRYSPPAKRRRTPPPAPTAGAAGRAAGHQAQADAGPLTRGPDHHPQAAPARERNAGPAGNGGAARGARVVENGGATPVAGGADSLQGAEHLRAPRPEVGGAERHGGLGEAERQCHEALYDASEETLEFILDDSDAPRGLRPDEEEAEWRARQEEVQRQAEQARREKRRRRAKAEVEQRSQARLQDHRRLLAAAQTAADEREQLRAQVRAELRRRTAVYAQGSAGLLRALGVAVPPNPGVGDLAAVARRALREYHPDRHQAAGIRAQIVAEETFKMISQAVLV</sequence>
<dbReference type="PANTHER" id="PTHR36335">
    <property type="entry name" value="CHAPERONE DNAJ-DOMAIN SUPERFAMILY PROTEIN"/>
    <property type="match status" value="1"/>
</dbReference>
<feature type="compositionally biased region" description="Low complexity" evidence="6">
    <location>
        <begin position="274"/>
        <end position="292"/>
    </location>
</feature>
<evidence type="ECO:0000313" key="8">
    <source>
        <dbReference type="EMBL" id="KAK9841971.1"/>
    </source>
</evidence>
<reference evidence="8 9" key="1">
    <citation type="journal article" date="2024" name="Nat. Commun.">
        <title>Phylogenomics reveals the evolutionary origins of lichenization in chlorophyte algae.</title>
        <authorList>
            <person name="Puginier C."/>
            <person name="Libourel C."/>
            <person name="Otte J."/>
            <person name="Skaloud P."/>
            <person name="Haon M."/>
            <person name="Grisel S."/>
            <person name="Petersen M."/>
            <person name="Berrin J.G."/>
            <person name="Delaux P.M."/>
            <person name="Dal Grande F."/>
            <person name="Keller J."/>
        </authorList>
    </citation>
    <scope>NUCLEOTIDE SEQUENCE [LARGE SCALE GENOMIC DNA]</scope>
    <source>
        <strain evidence="8 9">SAG 245.80</strain>
    </source>
</reference>
<feature type="compositionally biased region" description="Basic and acidic residues" evidence="6">
    <location>
        <begin position="296"/>
        <end position="310"/>
    </location>
</feature>
<evidence type="ECO:0000256" key="6">
    <source>
        <dbReference type="SAM" id="MobiDB-lite"/>
    </source>
</evidence>
<feature type="region of interest" description="Disordered" evidence="6">
    <location>
        <begin position="135"/>
        <end position="156"/>
    </location>
</feature>
<protein>
    <recommendedName>
        <fullName evidence="7">AP2/ERF domain-containing protein</fullName>
    </recommendedName>
</protein>
<comment type="subcellular location">
    <subcellularLocation>
        <location evidence="1">Nucleus</location>
    </subcellularLocation>
</comment>
<evidence type="ECO:0000313" key="9">
    <source>
        <dbReference type="Proteomes" id="UP001445335"/>
    </source>
</evidence>
<evidence type="ECO:0000256" key="4">
    <source>
        <dbReference type="ARBA" id="ARBA00023163"/>
    </source>
</evidence>
<feature type="compositionally biased region" description="Basic and acidic residues" evidence="6">
    <location>
        <begin position="428"/>
        <end position="438"/>
    </location>
</feature>
<feature type="compositionally biased region" description="Basic and acidic residues" evidence="6">
    <location>
        <begin position="390"/>
        <end position="419"/>
    </location>
</feature>
<proteinExistence type="predicted"/>
<keyword evidence="2" id="KW-0805">Transcription regulation</keyword>
<dbReference type="EMBL" id="JALJOU010000009">
    <property type="protein sequence ID" value="KAK9841971.1"/>
    <property type="molecule type" value="Genomic_DNA"/>
</dbReference>
<dbReference type="Gene3D" id="3.30.730.10">
    <property type="entry name" value="AP2/ERF domain"/>
    <property type="match status" value="1"/>
</dbReference>
<gene>
    <name evidence="8" type="ORF">WJX81_002000</name>
</gene>
<dbReference type="SUPFAM" id="SSF54171">
    <property type="entry name" value="DNA-binding domain"/>
    <property type="match status" value="1"/>
</dbReference>
<dbReference type="InterPro" id="IPR001471">
    <property type="entry name" value="AP2/ERF_dom"/>
</dbReference>
<name>A0AAW1S863_9CHLO</name>
<feature type="region of interest" description="Disordered" evidence="6">
    <location>
        <begin position="237"/>
        <end position="322"/>
    </location>
</feature>
<dbReference type="GO" id="GO:0003700">
    <property type="term" value="F:DNA-binding transcription factor activity"/>
    <property type="evidence" value="ECO:0007669"/>
    <property type="project" value="InterPro"/>
</dbReference>
<evidence type="ECO:0000256" key="3">
    <source>
        <dbReference type="ARBA" id="ARBA00023125"/>
    </source>
</evidence>
<dbReference type="GO" id="GO:0005634">
    <property type="term" value="C:nucleus"/>
    <property type="evidence" value="ECO:0007669"/>
    <property type="project" value="UniProtKB-SubCell"/>
</dbReference>
<dbReference type="PANTHER" id="PTHR36335:SF1">
    <property type="entry name" value="CHAPERONE DNAJ-DOMAIN SUPERFAMILY PROTEIN"/>
    <property type="match status" value="1"/>
</dbReference>
<dbReference type="InterPro" id="IPR036955">
    <property type="entry name" value="AP2/ERF_dom_sf"/>
</dbReference>
<keyword evidence="9" id="KW-1185">Reference proteome</keyword>
<keyword evidence="3" id="KW-0238">DNA-binding</keyword>
<organism evidence="8 9">
    <name type="scientific">Elliptochloris bilobata</name>
    <dbReference type="NCBI Taxonomy" id="381761"/>
    <lineage>
        <taxon>Eukaryota</taxon>
        <taxon>Viridiplantae</taxon>
        <taxon>Chlorophyta</taxon>
        <taxon>core chlorophytes</taxon>
        <taxon>Trebouxiophyceae</taxon>
        <taxon>Trebouxiophyceae incertae sedis</taxon>
        <taxon>Elliptochloris clade</taxon>
        <taxon>Elliptochloris</taxon>
    </lineage>
</organism>
<feature type="region of interest" description="Disordered" evidence="6">
    <location>
        <begin position="387"/>
        <end position="438"/>
    </location>
</feature>
<comment type="caution">
    <text evidence="8">The sequence shown here is derived from an EMBL/GenBank/DDBJ whole genome shotgun (WGS) entry which is preliminary data.</text>
</comment>
<feature type="domain" description="AP2/ERF" evidence="7">
    <location>
        <begin position="11"/>
        <end position="79"/>
    </location>
</feature>
<keyword evidence="5" id="KW-0539">Nucleus</keyword>
<feature type="compositionally biased region" description="Gly residues" evidence="6">
    <location>
        <begin position="135"/>
        <end position="149"/>
    </location>
</feature>
<evidence type="ECO:0000259" key="7">
    <source>
        <dbReference type="PROSITE" id="PS51032"/>
    </source>
</evidence>
<dbReference type="GO" id="GO:0003677">
    <property type="term" value="F:DNA binding"/>
    <property type="evidence" value="ECO:0007669"/>
    <property type="project" value="UniProtKB-KW"/>
</dbReference>
<keyword evidence="4" id="KW-0804">Transcription</keyword>
<dbReference type="PROSITE" id="PS51032">
    <property type="entry name" value="AP2_ERF"/>
    <property type="match status" value="1"/>
</dbReference>
<evidence type="ECO:0000256" key="5">
    <source>
        <dbReference type="ARBA" id="ARBA00023242"/>
    </source>
</evidence>